<dbReference type="Proteomes" id="UP001175271">
    <property type="component" value="Unassembled WGS sequence"/>
</dbReference>
<comment type="caution">
    <text evidence="2">The sequence shown here is derived from an EMBL/GenBank/DDBJ whole genome shotgun (WGS) entry which is preliminary data.</text>
</comment>
<feature type="transmembrane region" description="Helical" evidence="1">
    <location>
        <begin position="72"/>
        <end position="89"/>
    </location>
</feature>
<evidence type="ECO:0000313" key="3">
    <source>
        <dbReference type="Proteomes" id="UP001175271"/>
    </source>
</evidence>
<evidence type="ECO:0000313" key="2">
    <source>
        <dbReference type="EMBL" id="KAK0417343.1"/>
    </source>
</evidence>
<protein>
    <submittedName>
        <fullName evidence="2">Uncharacterized protein</fullName>
    </submittedName>
</protein>
<keyword evidence="1" id="KW-1133">Transmembrane helix</keyword>
<feature type="transmembrane region" description="Helical" evidence="1">
    <location>
        <begin position="128"/>
        <end position="151"/>
    </location>
</feature>
<dbReference type="EMBL" id="JAUCMV010000002">
    <property type="protein sequence ID" value="KAK0417343.1"/>
    <property type="molecule type" value="Genomic_DNA"/>
</dbReference>
<evidence type="ECO:0000256" key="1">
    <source>
        <dbReference type="SAM" id="Phobius"/>
    </source>
</evidence>
<keyword evidence="3" id="KW-1185">Reference proteome</keyword>
<proteinExistence type="predicted"/>
<keyword evidence="1" id="KW-0472">Membrane</keyword>
<organism evidence="2 3">
    <name type="scientific">Steinernema hermaphroditum</name>
    <dbReference type="NCBI Taxonomy" id="289476"/>
    <lineage>
        <taxon>Eukaryota</taxon>
        <taxon>Metazoa</taxon>
        <taxon>Ecdysozoa</taxon>
        <taxon>Nematoda</taxon>
        <taxon>Chromadorea</taxon>
        <taxon>Rhabditida</taxon>
        <taxon>Tylenchina</taxon>
        <taxon>Panagrolaimomorpha</taxon>
        <taxon>Strongyloidoidea</taxon>
        <taxon>Steinernematidae</taxon>
        <taxon>Steinernema</taxon>
    </lineage>
</organism>
<dbReference type="AlphaFoldDB" id="A0AA39I675"/>
<gene>
    <name evidence="2" type="ORF">QR680_012954</name>
</gene>
<accession>A0AA39I675</accession>
<keyword evidence="1" id="KW-0812">Transmembrane</keyword>
<feature type="transmembrane region" description="Helical" evidence="1">
    <location>
        <begin position="101"/>
        <end position="122"/>
    </location>
</feature>
<feature type="transmembrane region" description="Helical" evidence="1">
    <location>
        <begin position="12"/>
        <end position="34"/>
    </location>
</feature>
<reference evidence="2" key="1">
    <citation type="submission" date="2023-06" db="EMBL/GenBank/DDBJ databases">
        <title>Genomic analysis of the entomopathogenic nematode Steinernema hermaphroditum.</title>
        <authorList>
            <person name="Schwarz E.M."/>
            <person name="Heppert J.K."/>
            <person name="Baniya A."/>
            <person name="Schwartz H.T."/>
            <person name="Tan C.-H."/>
            <person name="Antoshechkin I."/>
            <person name="Sternberg P.W."/>
            <person name="Goodrich-Blair H."/>
            <person name="Dillman A.R."/>
        </authorList>
    </citation>
    <scope>NUCLEOTIDE SEQUENCE</scope>
    <source>
        <strain evidence="2">PS9179</strain>
        <tissue evidence="2">Whole animal</tissue>
    </source>
</reference>
<sequence>MALLSRTFSRDLLRTLIVSSASAALNLLFSALLFDERWVVSFIEGGKWLEEAVGWANDSQKIRKMYELWPPYGHLGFYFFFALLSLYYVRYRSLSSDAPSTSAITARLFAVSGALFAILFLPMRLGEFHLFVLGLNLLHVLVAPQTVLFVAKTVALVERCFSAALLSKTKEE</sequence>
<name>A0AA39I675_9BILA</name>